<evidence type="ECO:0000313" key="1">
    <source>
        <dbReference type="EMBL" id="KUM46729.1"/>
    </source>
</evidence>
<protein>
    <submittedName>
        <fullName evidence="1">Uncharacterized protein</fullName>
    </submittedName>
</protein>
<name>A0A101LWN6_PICGL</name>
<proteinExistence type="predicted"/>
<dbReference type="EMBL" id="LKAM01000010">
    <property type="protein sequence ID" value="KUM46729.1"/>
    <property type="molecule type" value="Genomic_DNA"/>
</dbReference>
<gene>
    <name evidence="1" type="ORF">ABT39_MTgene1409</name>
</gene>
<comment type="caution">
    <text evidence="1">The sequence shown here is derived from an EMBL/GenBank/DDBJ whole genome shotgun (WGS) entry which is preliminary data.</text>
</comment>
<reference evidence="1" key="1">
    <citation type="journal article" date="2015" name="Genome Biol. Evol.">
        <title>Organellar Genomes of White Spruce (Picea glauca): Assembly and Annotation.</title>
        <authorList>
            <person name="Jackman S.D."/>
            <person name="Warren R.L."/>
            <person name="Gibb E.A."/>
            <person name="Vandervalk B.P."/>
            <person name="Mohamadi H."/>
            <person name="Chu J."/>
            <person name="Raymond A."/>
            <person name="Pleasance S."/>
            <person name="Coope R."/>
            <person name="Wildung M.R."/>
            <person name="Ritland C.E."/>
            <person name="Bousquet J."/>
            <person name="Jones S.J."/>
            <person name="Bohlmann J."/>
            <person name="Birol I."/>
        </authorList>
    </citation>
    <scope>NUCLEOTIDE SEQUENCE [LARGE SCALE GENOMIC DNA]</scope>
    <source>
        <tissue evidence="1">Flushing bud</tissue>
    </source>
</reference>
<accession>A0A101LWN6</accession>
<sequence>MSGGDMTRPNVLCTSEQNDCLVPFPSGSDTDSFVRMNVSCPCWLGGWNEIYF</sequence>
<keyword evidence="1" id="KW-0496">Mitochondrion</keyword>
<dbReference type="AlphaFoldDB" id="A0A101LWN6"/>
<organism evidence="1">
    <name type="scientific">Picea glauca</name>
    <name type="common">White spruce</name>
    <name type="synonym">Pinus glauca</name>
    <dbReference type="NCBI Taxonomy" id="3330"/>
    <lineage>
        <taxon>Eukaryota</taxon>
        <taxon>Viridiplantae</taxon>
        <taxon>Streptophyta</taxon>
        <taxon>Embryophyta</taxon>
        <taxon>Tracheophyta</taxon>
        <taxon>Spermatophyta</taxon>
        <taxon>Pinopsida</taxon>
        <taxon>Pinidae</taxon>
        <taxon>Conifers I</taxon>
        <taxon>Pinales</taxon>
        <taxon>Pinaceae</taxon>
        <taxon>Picea</taxon>
    </lineage>
</organism>
<geneLocation type="mitochondrion" evidence="1"/>